<dbReference type="InterPro" id="IPR002125">
    <property type="entry name" value="CMP_dCMP_dom"/>
</dbReference>
<proteinExistence type="inferred from homology"/>
<reference evidence="7" key="1">
    <citation type="submission" date="2016-10" db="EMBL/GenBank/DDBJ databases">
        <authorList>
            <person name="Varghese N."/>
            <person name="Submissions S."/>
        </authorList>
    </citation>
    <scope>NUCLEOTIDE SEQUENCE [LARGE SCALE GENOMIC DNA]</scope>
    <source>
        <strain evidence="7">DSM 44544</strain>
    </source>
</reference>
<dbReference type="AlphaFoldDB" id="A0A1H4W132"/>
<evidence type="ECO:0000259" key="5">
    <source>
        <dbReference type="PROSITE" id="PS51747"/>
    </source>
</evidence>
<dbReference type="PROSITE" id="PS51747">
    <property type="entry name" value="CYT_DCMP_DEAMINASES_2"/>
    <property type="match status" value="1"/>
</dbReference>
<dbReference type="FunFam" id="3.40.140.10:FF:000011">
    <property type="entry name" value="tRNA-specific adenosine deaminase"/>
    <property type="match status" value="1"/>
</dbReference>
<dbReference type="GO" id="GO:0047974">
    <property type="term" value="F:guanosine deaminase activity"/>
    <property type="evidence" value="ECO:0007669"/>
    <property type="project" value="TreeGrafter"/>
</dbReference>
<dbReference type="STRING" id="208445.SAMN04489727_5378"/>
<dbReference type="Pfam" id="PF00383">
    <property type="entry name" value="dCMP_cyt_deam_1"/>
    <property type="match status" value="1"/>
</dbReference>
<dbReference type="CDD" id="cd01285">
    <property type="entry name" value="nucleoside_deaminase"/>
    <property type="match status" value="1"/>
</dbReference>
<keyword evidence="2" id="KW-0479">Metal-binding</keyword>
<accession>A0A1H4W132</accession>
<dbReference type="EMBL" id="FNSO01000004">
    <property type="protein sequence ID" value="SEC86361.1"/>
    <property type="molecule type" value="Genomic_DNA"/>
</dbReference>
<dbReference type="InterPro" id="IPR016193">
    <property type="entry name" value="Cytidine_deaminase-like"/>
</dbReference>
<gene>
    <name evidence="6" type="ORF">SAMN04489727_5378</name>
</gene>
<dbReference type="OrthoDB" id="9802676at2"/>
<evidence type="ECO:0000313" key="7">
    <source>
        <dbReference type="Proteomes" id="UP000199622"/>
    </source>
</evidence>
<dbReference type="PANTHER" id="PTHR11079:SF161">
    <property type="entry name" value="CMP_DCMP-TYPE DEAMINASE DOMAIN-CONTAINING PROTEIN"/>
    <property type="match status" value="1"/>
</dbReference>
<feature type="domain" description="CMP/dCMP-type deaminase" evidence="5">
    <location>
        <begin position="6"/>
        <end position="119"/>
    </location>
</feature>
<keyword evidence="3" id="KW-0378">Hydrolase</keyword>
<protein>
    <submittedName>
        <fullName evidence="6">tRNA(Arg) A34 adenosine deaminase TadA</fullName>
    </submittedName>
</protein>
<keyword evidence="4" id="KW-0862">Zinc</keyword>
<comment type="similarity">
    <text evidence="1">Belongs to the cytidine and deoxycytidylate deaminase family.</text>
</comment>
<evidence type="ECO:0000313" key="6">
    <source>
        <dbReference type="EMBL" id="SEC86361.1"/>
    </source>
</evidence>
<dbReference type="GO" id="GO:0046872">
    <property type="term" value="F:metal ion binding"/>
    <property type="evidence" value="ECO:0007669"/>
    <property type="project" value="UniProtKB-KW"/>
</dbReference>
<evidence type="ECO:0000256" key="4">
    <source>
        <dbReference type="ARBA" id="ARBA00022833"/>
    </source>
</evidence>
<dbReference type="GO" id="GO:0006152">
    <property type="term" value="P:purine nucleoside catabolic process"/>
    <property type="evidence" value="ECO:0007669"/>
    <property type="project" value="TreeGrafter"/>
</dbReference>
<evidence type="ECO:0000256" key="2">
    <source>
        <dbReference type="ARBA" id="ARBA00022723"/>
    </source>
</evidence>
<dbReference type="PANTHER" id="PTHR11079">
    <property type="entry name" value="CYTOSINE DEAMINASE FAMILY MEMBER"/>
    <property type="match status" value="1"/>
</dbReference>
<dbReference type="Proteomes" id="UP000199622">
    <property type="component" value="Unassembled WGS sequence"/>
</dbReference>
<dbReference type="SUPFAM" id="SSF53927">
    <property type="entry name" value="Cytidine deaminase-like"/>
    <property type="match status" value="1"/>
</dbReference>
<evidence type="ECO:0000256" key="3">
    <source>
        <dbReference type="ARBA" id="ARBA00022801"/>
    </source>
</evidence>
<sequence>MTTSISAEQEWLSEAVRIATHNVENGGGPFGALIVKDGEVVATGVNRVTANLDPTAHAEVVAIRAACQELGTFKLDGCVLVSSCEPCPMCLSSALWARVDRILYTADRDDAAKAGFDDRAFYELFDRPRETWTVPVTRLSATDGFAPFAAWLDKSDRTDY</sequence>
<name>A0A1H4W132_9PSEU</name>
<dbReference type="Gene3D" id="3.40.140.10">
    <property type="entry name" value="Cytidine Deaminase, domain 2"/>
    <property type="match status" value="1"/>
</dbReference>
<dbReference type="RefSeq" id="WP_091312108.1">
    <property type="nucleotide sequence ID" value="NZ_FNSO01000004.1"/>
</dbReference>
<evidence type="ECO:0000256" key="1">
    <source>
        <dbReference type="ARBA" id="ARBA00006576"/>
    </source>
</evidence>
<organism evidence="6 7">
    <name type="scientific">Amycolatopsis tolypomycina</name>
    <dbReference type="NCBI Taxonomy" id="208445"/>
    <lineage>
        <taxon>Bacteria</taxon>
        <taxon>Bacillati</taxon>
        <taxon>Actinomycetota</taxon>
        <taxon>Actinomycetes</taxon>
        <taxon>Pseudonocardiales</taxon>
        <taxon>Pseudonocardiaceae</taxon>
        <taxon>Amycolatopsis</taxon>
    </lineage>
</organism>
<keyword evidence="7" id="KW-1185">Reference proteome</keyword>